<sequence>MSLLVVAWRRILEVLGLAMPAVVEKKVRGKQKQKKKKNDQRKLEILDACHALGRACNKVADYDDAERYVKRAKEGYEEQLGRDSKKALEVIAGFIMGTGMSRDEIIVKLNNLGNVYDGLKNYEKALEYYKRTLKGSKMTMGKNHPSTLNIVENIALAFNDQKDYEKAVELYQRALEG</sequence>
<dbReference type="SMART" id="SM00028">
    <property type="entry name" value="TPR"/>
    <property type="match status" value="3"/>
</dbReference>
<dbReference type="Proteomes" id="UP001162640">
    <property type="component" value="Unassembled WGS sequence"/>
</dbReference>
<dbReference type="InterPro" id="IPR011990">
    <property type="entry name" value="TPR-like_helical_dom_sf"/>
</dbReference>
<proteinExistence type="predicted"/>
<evidence type="ECO:0000313" key="6">
    <source>
        <dbReference type="Proteomes" id="UP001162640"/>
    </source>
</evidence>
<evidence type="ECO:0000256" key="2">
    <source>
        <dbReference type="ARBA" id="ARBA00022803"/>
    </source>
</evidence>
<dbReference type="PROSITE" id="PS50293">
    <property type="entry name" value="TPR_REGION"/>
    <property type="match status" value="1"/>
</dbReference>
<evidence type="ECO:0000256" key="4">
    <source>
        <dbReference type="SAM" id="SignalP"/>
    </source>
</evidence>
<organism evidence="5 6">
    <name type="scientific">Triparma laevis f. inornata</name>
    <dbReference type="NCBI Taxonomy" id="1714386"/>
    <lineage>
        <taxon>Eukaryota</taxon>
        <taxon>Sar</taxon>
        <taxon>Stramenopiles</taxon>
        <taxon>Ochrophyta</taxon>
        <taxon>Bolidophyceae</taxon>
        <taxon>Parmales</taxon>
        <taxon>Triparmaceae</taxon>
        <taxon>Triparma</taxon>
    </lineage>
</organism>
<accession>A0A9W7AUU4</accession>
<evidence type="ECO:0000313" key="5">
    <source>
        <dbReference type="EMBL" id="GMH78732.1"/>
    </source>
</evidence>
<dbReference type="PROSITE" id="PS50005">
    <property type="entry name" value="TPR"/>
    <property type="match status" value="1"/>
</dbReference>
<evidence type="ECO:0000256" key="1">
    <source>
        <dbReference type="ARBA" id="ARBA00022737"/>
    </source>
</evidence>
<dbReference type="AlphaFoldDB" id="A0A9W7AUU4"/>
<protein>
    <recommendedName>
        <fullName evidence="7">Kinesin light chain</fullName>
    </recommendedName>
</protein>
<comment type="caution">
    <text evidence="5">The sequence shown here is derived from an EMBL/GenBank/DDBJ whole genome shotgun (WGS) entry which is preliminary data.</text>
</comment>
<dbReference type="SUPFAM" id="SSF48452">
    <property type="entry name" value="TPR-like"/>
    <property type="match status" value="1"/>
</dbReference>
<dbReference type="EMBL" id="BLQM01000255">
    <property type="protein sequence ID" value="GMH78732.1"/>
    <property type="molecule type" value="Genomic_DNA"/>
</dbReference>
<dbReference type="Pfam" id="PF13176">
    <property type="entry name" value="TPR_7"/>
    <property type="match status" value="1"/>
</dbReference>
<name>A0A9W7AUU4_9STRA</name>
<keyword evidence="2 3" id="KW-0802">TPR repeat</keyword>
<feature type="repeat" description="TPR" evidence="3">
    <location>
        <begin position="106"/>
        <end position="139"/>
    </location>
</feature>
<feature type="signal peptide" evidence="4">
    <location>
        <begin position="1"/>
        <end position="18"/>
    </location>
</feature>
<gene>
    <name evidence="5" type="ORF">TL16_g07918</name>
</gene>
<keyword evidence="4" id="KW-0732">Signal</keyword>
<keyword evidence="1" id="KW-0677">Repeat</keyword>
<evidence type="ECO:0000256" key="3">
    <source>
        <dbReference type="PROSITE-ProRule" id="PRU00339"/>
    </source>
</evidence>
<feature type="chain" id="PRO_5040861844" description="Kinesin light chain" evidence="4">
    <location>
        <begin position="19"/>
        <end position="177"/>
    </location>
</feature>
<dbReference type="Gene3D" id="1.25.40.10">
    <property type="entry name" value="Tetratricopeptide repeat domain"/>
    <property type="match status" value="2"/>
</dbReference>
<evidence type="ECO:0008006" key="7">
    <source>
        <dbReference type="Google" id="ProtNLM"/>
    </source>
</evidence>
<reference evidence="6" key="1">
    <citation type="journal article" date="2023" name="Commun. Biol.">
        <title>Genome analysis of Parmales, the sister group of diatoms, reveals the evolutionary specialization of diatoms from phago-mixotrophs to photoautotrophs.</title>
        <authorList>
            <person name="Ban H."/>
            <person name="Sato S."/>
            <person name="Yoshikawa S."/>
            <person name="Yamada K."/>
            <person name="Nakamura Y."/>
            <person name="Ichinomiya M."/>
            <person name="Sato N."/>
            <person name="Blanc-Mathieu R."/>
            <person name="Endo H."/>
            <person name="Kuwata A."/>
            <person name="Ogata H."/>
        </authorList>
    </citation>
    <scope>NUCLEOTIDE SEQUENCE [LARGE SCALE GENOMIC DNA]</scope>
</reference>
<dbReference type="PANTHER" id="PTHR45641:SF19">
    <property type="entry name" value="NEPHROCYSTIN-3"/>
    <property type="match status" value="1"/>
</dbReference>
<dbReference type="PANTHER" id="PTHR45641">
    <property type="entry name" value="TETRATRICOPEPTIDE REPEAT PROTEIN (AFU_ORTHOLOGUE AFUA_6G03870)"/>
    <property type="match status" value="1"/>
</dbReference>
<dbReference type="InterPro" id="IPR019734">
    <property type="entry name" value="TPR_rpt"/>
</dbReference>
<dbReference type="Pfam" id="PF13424">
    <property type="entry name" value="TPR_12"/>
    <property type="match status" value="1"/>
</dbReference>